<comment type="caution">
    <text evidence="1">The sequence shown here is derived from an EMBL/GenBank/DDBJ whole genome shotgun (WGS) entry which is preliminary data.</text>
</comment>
<name>A0ACC2LH04_PERAE</name>
<evidence type="ECO:0000313" key="2">
    <source>
        <dbReference type="Proteomes" id="UP001234297"/>
    </source>
</evidence>
<dbReference type="Proteomes" id="UP001234297">
    <property type="component" value="Chromosome 8"/>
</dbReference>
<accession>A0ACC2LH04</accession>
<reference evidence="1 2" key="1">
    <citation type="journal article" date="2022" name="Hortic Res">
        <title>A haplotype resolved chromosomal level avocado genome allows analysis of novel avocado genes.</title>
        <authorList>
            <person name="Nath O."/>
            <person name="Fletcher S.J."/>
            <person name="Hayward A."/>
            <person name="Shaw L.M."/>
            <person name="Masouleh A.K."/>
            <person name="Furtado A."/>
            <person name="Henry R.J."/>
            <person name="Mitter N."/>
        </authorList>
    </citation>
    <scope>NUCLEOTIDE SEQUENCE [LARGE SCALE GENOMIC DNA]</scope>
    <source>
        <strain evidence="2">cv. Hass</strain>
    </source>
</reference>
<keyword evidence="2" id="KW-1185">Reference proteome</keyword>
<proteinExistence type="predicted"/>
<protein>
    <submittedName>
        <fullName evidence="1">Uncharacterized protein</fullName>
    </submittedName>
</protein>
<organism evidence="1 2">
    <name type="scientific">Persea americana</name>
    <name type="common">Avocado</name>
    <dbReference type="NCBI Taxonomy" id="3435"/>
    <lineage>
        <taxon>Eukaryota</taxon>
        <taxon>Viridiplantae</taxon>
        <taxon>Streptophyta</taxon>
        <taxon>Embryophyta</taxon>
        <taxon>Tracheophyta</taxon>
        <taxon>Spermatophyta</taxon>
        <taxon>Magnoliopsida</taxon>
        <taxon>Magnoliidae</taxon>
        <taxon>Laurales</taxon>
        <taxon>Lauraceae</taxon>
        <taxon>Persea</taxon>
    </lineage>
</organism>
<gene>
    <name evidence="1" type="ORF">MRB53_025832</name>
</gene>
<dbReference type="EMBL" id="CM056816">
    <property type="protein sequence ID" value="KAJ8632496.1"/>
    <property type="molecule type" value="Genomic_DNA"/>
</dbReference>
<sequence>MVVAEKSGEISFHCSSSSFPRPTISNSLMADLVIVSSGHSFDRPSVEACKTLVFSPPRSDGSRPDLSSLIPILASNWPSTAGTGDRGDNRRRVWLLNDKDNVCCALGFDLQNSKLQEDCCSSVPRLQRIRIHPSLEKILTAPPVTGAQATIPL</sequence>
<evidence type="ECO:0000313" key="1">
    <source>
        <dbReference type="EMBL" id="KAJ8632496.1"/>
    </source>
</evidence>